<keyword evidence="10" id="KW-1185">Reference proteome</keyword>
<dbReference type="InterPro" id="IPR011033">
    <property type="entry name" value="PRC_barrel-like_sf"/>
</dbReference>
<evidence type="ECO:0000256" key="4">
    <source>
        <dbReference type="ARBA" id="ARBA00023186"/>
    </source>
</evidence>
<comment type="function">
    <text evidence="5">An accessory protein needed during the final step in the assembly of 30S ribosomal subunit, possibly for assembly of the head region. Essential for efficient processing of 16S rRNA. May be needed both before and after RbfA during the maturation of 16S rRNA. It has affinity for free ribosomal 30S subunits but not for 70S ribosomes.</text>
</comment>
<dbReference type="AlphaFoldDB" id="A0A0S2W3E5"/>
<dbReference type="Proteomes" id="UP000245778">
    <property type="component" value="Unassembled WGS sequence"/>
</dbReference>
<proteinExistence type="inferred from homology"/>
<evidence type="ECO:0000259" key="7">
    <source>
        <dbReference type="Pfam" id="PF24986"/>
    </source>
</evidence>
<dbReference type="Pfam" id="PF24986">
    <property type="entry name" value="PRC_RimM"/>
    <property type="match status" value="1"/>
</dbReference>
<dbReference type="GO" id="GO:0005737">
    <property type="term" value="C:cytoplasm"/>
    <property type="evidence" value="ECO:0007669"/>
    <property type="project" value="UniProtKB-SubCell"/>
</dbReference>
<evidence type="ECO:0000256" key="5">
    <source>
        <dbReference type="HAMAP-Rule" id="MF_00014"/>
    </source>
</evidence>
<dbReference type="HAMAP" id="MF_00014">
    <property type="entry name" value="Ribosome_mat_RimM"/>
    <property type="match status" value="1"/>
</dbReference>
<evidence type="ECO:0000313" key="8">
    <source>
        <dbReference type="EMBL" id="ALP93876.1"/>
    </source>
</evidence>
<dbReference type="EMBL" id="QEKK01000002">
    <property type="protein sequence ID" value="PVY59310.1"/>
    <property type="molecule type" value="Genomic_DNA"/>
</dbReference>
<feature type="domain" description="RimM N-terminal" evidence="6">
    <location>
        <begin position="8"/>
        <end position="83"/>
    </location>
</feature>
<dbReference type="GeneID" id="93229423"/>
<comment type="subunit">
    <text evidence="5">Binds ribosomal protein uS19.</text>
</comment>
<reference evidence="9 11" key="3">
    <citation type="submission" date="2018-04" db="EMBL/GenBank/DDBJ databases">
        <title>Genomic Encyclopedia of Type Strains, Phase IV (KMG-IV): sequencing the most valuable type-strain genomes for metagenomic binning, comparative biology and taxonomic classification.</title>
        <authorList>
            <person name="Goeker M."/>
        </authorList>
    </citation>
    <scope>NUCLEOTIDE SEQUENCE [LARGE SCALE GENOMIC DNA]</scope>
    <source>
        <strain evidence="9 11">DSM 26588</strain>
    </source>
</reference>
<dbReference type="Gene3D" id="2.40.30.60">
    <property type="entry name" value="RimM"/>
    <property type="match status" value="1"/>
</dbReference>
<dbReference type="PANTHER" id="PTHR33692">
    <property type="entry name" value="RIBOSOME MATURATION FACTOR RIMM"/>
    <property type="match status" value="1"/>
</dbReference>
<dbReference type="InterPro" id="IPR011961">
    <property type="entry name" value="RimM"/>
</dbReference>
<evidence type="ECO:0000256" key="1">
    <source>
        <dbReference type="ARBA" id="ARBA00022490"/>
    </source>
</evidence>
<dbReference type="OrthoDB" id="9810331at2"/>
<dbReference type="InterPro" id="IPR002676">
    <property type="entry name" value="RimM_N"/>
</dbReference>
<keyword evidence="2 5" id="KW-0690">Ribosome biogenesis</keyword>
<dbReference type="GO" id="GO:0042274">
    <property type="term" value="P:ribosomal small subunit biogenesis"/>
    <property type="evidence" value="ECO:0007669"/>
    <property type="project" value="UniProtKB-UniRule"/>
</dbReference>
<dbReference type="SUPFAM" id="SSF50346">
    <property type="entry name" value="PRC-barrel domain"/>
    <property type="match status" value="1"/>
</dbReference>
<protein>
    <recommendedName>
        <fullName evidence="5">Ribosome maturation factor RimM</fullName>
    </recommendedName>
</protein>
<comment type="similarity">
    <text evidence="5">Belongs to the RimM family.</text>
</comment>
<comment type="domain">
    <text evidence="5">The PRC barrel domain binds ribosomal protein uS19.</text>
</comment>
<evidence type="ECO:0000256" key="2">
    <source>
        <dbReference type="ARBA" id="ARBA00022517"/>
    </source>
</evidence>
<dbReference type="PANTHER" id="PTHR33692:SF1">
    <property type="entry name" value="RIBOSOME MATURATION FACTOR RIMM"/>
    <property type="match status" value="1"/>
</dbReference>
<dbReference type="Pfam" id="PF01782">
    <property type="entry name" value="RimM"/>
    <property type="match status" value="1"/>
</dbReference>
<evidence type="ECO:0000313" key="10">
    <source>
        <dbReference type="Proteomes" id="UP000064844"/>
    </source>
</evidence>
<dbReference type="GO" id="GO:0043022">
    <property type="term" value="F:ribosome binding"/>
    <property type="evidence" value="ECO:0007669"/>
    <property type="project" value="InterPro"/>
</dbReference>
<dbReference type="eggNOG" id="COG0806">
    <property type="taxonomic scope" value="Bacteria"/>
</dbReference>
<dbReference type="Proteomes" id="UP000064844">
    <property type="component" value="Chromosome"/>
</dbReference>
<reference evidence="10" key="2">
    <citation type="submission" date="2015-04" db="EMBL/GenBank/DDBJ databases">
        <title>A butyrogenic pathway from the amino acid lysine in a human gut commensal.</title>
        <authorList>
            <person name="de Vos W.M."/>
            <person name="Bui N.T.P."/>
            <person name="Plugge C.M."/>
            <person name="Ritari J."/>
        </authorList>
    </citation>
    <scope>NUCLEOTIDE SEQUENCE [LARGE SCALE GENOMIC DNA]</scope>
    <source>
        <strain evidence="10">AF211</strain>
    </source>
</reference>
<dbReference type="NCBIfam" id="TIGR02273">
    <property type="entry name" value="16S_RimM"/>
    <property type="match status" value="1"/>
</dbReference>
<sequence>MKNRFLEAGQIVNTHGIQGEVKIVPWCDSPEFLCSFDLLYLDGSPIKVLSAKPHKGNVLARLEGVDDVAAAMRLKGKTVSIDRTGVELPDGRHFLADLMGLEVRDADTGAVLGHIADILTPPAHEVYVVRGGAHEYMIPAVDAFLAETNVEDGYIRVRLIEGMASDG</sequence>
<dbReference type="InterPro" id="IPR056792">
    <property type="entry name" value="PRC_RimM"/>
</dbReference>
<accession>A0A0S2W3E5</accession>
<dbReference type="KEGG" id="ibu:IB211_01483c"/>
<dbReference type="EMBL" id="CP011307">
    <property type="protein sequence ID" value="ALP93876.1"/>
    <property type="molecule type" value="Genomic_DNA"/>
</dbReference>
<dbReference type="RefSeq" id="WP_058117616.1">
    <property type="nucleotide sequence ID" value="NZ_CALICV010000071.1"/>
</dbReference>
<gene>
    <name evidence="5" type="primary">rimM</name>
    <name evidence="9" type="ORF">C7373_102294</name>
    <name evidence="8" type="ORF">IB211_01483c</name>
</gene>
<keyword evidence="4 5" id="KW-0143">Chaperone</keyword>
<dbReference type="Gene3D" id="2.30.30.240">
    <property type="entry name" value="PRC-barrel domain"/>
    <property type="match status" value="1"/>
</dbReference>
<evidence type="ECO:0000313" key="9">
    <source>
        <dbReference type="EMBL" id="PVY59310.1"/>
    </source>
</evidence>
<keyword evidence="1 5" id="KW-0963">Cytoplasm</keyword>
<dbReference type="InterPro" id="IPR036976">
    <property type="entry name" value="RimM_N_sf"/>
</dbReference>
<reference evidence="8 10" key="1">
    <citation type="journal article" date="2015" name="Nat. Commun.">
        <title>Production of butyrate from lysine and the Amadori product fructoselysine by a human gut commensal.</title>
        <authorList>
            <person name="Bui T.P."/>
            <person name="Ritari J."/>
            <person name="Boeren S."/>
            <person name="de Waard P."/>
            <person name="Plugge C.M."/>
            <person name="de Vos W.M."/>
        </authorList>
    </citation>
    <scope>NUCLEOTIDE SEQUENCE [LARGE SCALE GENOMIC DNA]</scope>
    <source>
        <strain evidence="8 10">AF211</strain>
    </source>
</reference>
<name>A0A0S2W3E5_9FIRM</name>
<dbReference type="GO" id="GO:0005840">
    <property type="term" value="C:ribosome"/>
    <property type="evidence" value="ECO:0007669"/>
    <property type="project" value="InterPro"/>
</dbReference>
<evidence type="ECO:0000256" key="3">
    <source>
        <dbReference type="ARBA" id="ARBA00022552"/>
    </source>
</evidence>
<feature type="domain" description="Ribosome maturation factor RimM PRC barrel" evidence="7">
    <location>
        <begin position="97"/>
        <end position="162"/>
    </location>
</feature>
<dbReference type="InterPro" id="IPR009000">
    <property type="entry name" value="Transl_B-barrel_sf"/>
</dbReference>
<comment type="subcellular location">
    <subcellularLocation>
        <location evidence="5">Cytoplasm</location>
    </subcellularLocation>
</comment>
<evidence type="ECO:0000259" key="6">
    <source>
        <dbReference type="Pfam" id="PF01782"/>
    </source>
</evidence>
<keyword evidence="3 5" id="KW-0698">rRNA processing</keyword>
<organism evidence="8 10">
    <name type="scientific">Intestinimonas butyriciproducens</name>
    <dbReference type="NCBI Taxonomy" id="1297617"/>
    <lineage>
        <taxon>Bacteria</taxon>
        <taxon>Bacillati</taxon>
        <taxon>Bacillota</taxon>
        <taxon>Clostridia</taxon>
        <taxon>Eubacteriales</taxon>
        <taxon>Intestinimonas</taxon>
    </lineage>
</organism>
<dbReference type="GO" id="GO:0006364">
    <property type="term" value="P:rRNA processing"/>
    <property type="evidence" value="ECO:0007669"/>
    <property type="project" value="UniProtKB-UniRule"/>
</dbReference>
<evidence type="ECO:0000313" key="11">
    <source>
        <dbReference type="Proteomes" id="UP000245778"/>
    </source>
</evidence>
<dbReference type="STRING" id="1297617.IB211_01483c"/>
<dbReference type="PATRIC" id="fig|1297617.4.peg.1524"/>
<dbReference type="SUPFAM" id="SSF50447">
    <property type="entry name" value="Translation proteins"/>
    <property type="match status" value="1"/>
</dbReference>